<sequence length="66" mass="7821">MEMRRMQYFEVNIKSSLMKQSPVHLGLNAQCYNMNMLIFELNGFLEVRVEENNTVNFFDAKTTIQL</sequence>
<protein>
    <submittedName>
        <fullName evidence="1">Uncharacterized protein</fullName>
    </submittedName>
</protein>
<reference evidence="1" key="1">
    <citation type="submission" date="2014-09" db="EMBL/GenBank/DDBJ databases">
        <authorList>
            <person name="Magalhaes I.L.F."/>
            <person name="Oliveira U."/>
            <person name="Santos F.R."/>
            <person name="Vidigal T.H.D.A."/>
            <person name="Brescovit A.D."/>
            <person name="Santos A.J."/>
        </authorList>
    </citation>
    <scope>NUCLEOTIDE SEQUENCE</scope>
    <source>
        <tissue evidence="1">Shoot tissue taken approximately 20 cm above the soil surface</tissue>
    </source>
</reference>
<evidence type="ECO:0000313" key="1">
    <source>
        <dbReference type="EMBL" id="JAE06011.1"/>
    </source>
</evidence>
<accession>A0A0A9F786</accession>
<name>A0A0A9F786_ARUDO</name>
<proteinExistence type="predicted"/>
<organism evidence="1">
    <name type="scientific">Arundo donax</name>
    <name type="common">Giant reed</name>
    <name type="synonym">Donax arundinaceus</name>
    <dbReference type="NCBI Taxonomy" id="35708"/>
    <lineage>
        <taxon>Eukaryota</taxon>
        <taxon>Viridiplantae</taxon>
        <taxon>Streptophyta</taxon>
        <taxon>Embryophyta</taxon>
        <taxon>Tracheophyta</taxon>
        <taxon>Spermatophyta</taxon>
        <taxon>Magnoliopsida</taxon>
        <taxon>Liliopsida</taxon>
        <taxon>Poales</taxon>
        <taxon>Poaceae</taxon>
        <taxon>PACMAD clade</taxon>
        <taxon>Arundinoideae</taxon>
        <taxon>Arundineae</taxon>
        <taxon>Arundo</taxon>
    </lineage>
</organism>
<reference evidence="1" key="2">
    <citation type="journal article" date="2015" name="Data Brief">
        <title>Shoot transcriptome of the giant reed, Arundo donax.</title>
        <authorList>
            <person name="Barrero R.A."/>
            <person name="Guerrero F.D."/>
            <person name="Moolhuijzen P."/>
            <person name="Goolsby J.A."/>
            <person name="Tidwell J."/>
            <person name="Bellgard S.E."/>
            <person name="Bellgard M.I."/>
        </authorList>
    </citation>
    <scope>NUCLEOTIDE SEQUENCE</scope>
    <source>
        <tissue evidence="1">Shoot tissue taken approximately 20 cm above the soil surface</tissue>
    </source>
</reference>
<dbReference type="AlphaFoldDB" id="A0A0A9F786"/>
<dbReference type="EMBL" id="GBRH01191885">
    <property type="protein sequence ID" value="JAE06011.1"/>
    <property type="molecule type" value="Transcribed_RNA"/>
</dbReference>